<keyword evidence="1" id="KW-1133">Transmembrane helix</keyword>
<dbReference type="EMBL" id="JAENRR010000015">
    <property type="protein sequence ID" value="MBK3517339.1"/>
    <property type="molecule type" value="Genomic_DNA"/>
</dbReference>
<comment type="caution">
    <text evidence="2">The sequence shown here is derived from an EMBL/GenBank/DDBJ whole genome shotgun (WGS) entry which is preliminary data.</text>
</comment>
<name>A0ABS1HJH3_9BACT</name>
<evidence type="ECO:0000313" key="2">
    <source>
        <dbReference type="EMBL" id="MBK3517339.1"/>
    </source>
</evidence>
<evidence type="ECO:0000256" key="1">
    <source>
        <dbReference type="SAM" id="Phobius"/>
    </source>
</evidence>
<dbReference type="RefSeq" id="WP_200464569.1">
    <property type="nucleotide sequence ID" value="NZ_JAENRR010000015.1"/>
</dbReference>
<gene>
    <name evidence="2" type="ORF">JIV24_08305</name>
</gene>
<evidence type="ECO:0000313" key="3">
    <source>
        <dbReference type="Proteomes" id="UP000605676"/>
    </source>
</evidence>
<keyword evidence="3" id="KW-1185">Reference proteome</keyword>
<sequence>MKHKRNLIAFLLIAIAITPLGYLLDNDLPYEHWHQTALEFVVLTIVIFAVISAFYGIVLFLKSLLSNK</sequence>
<reference evidence="2 3" key="1">
    <citation type="submission" date="2021-01" db="EMBL/GenBank/DDBJ databases">
        <title>Carboxyliciviraga sp.nov., isolated from coastal sediments.</title>
        <authorList>
            <person name="Lu D."/>
            <person name="Zhang T."/>
        </authorList>
    </citation>
    <scope>NUCLEOTIDE SEQUENCE [LARGE SCALE GENOMIC DNA]</scope>
    <source>
        <strain evidence="2 3">N1Y132</strain>
    </source>
</reference>
<protein>
    <submittedName>
        <fullName evidence="2">Uncharacterized protein</fullName>
    </submittedName>
</protein>
<feature type="transmembrane region" description="Helical" evidence="1">
    <location>
        <begin position="7"/>
        <end position="24"/>
    </location>
</feature>
<accession>A0ABS1HJH3</accession>
<dbReference type="Proteomes" id="UP000605676">
    <property type="component" value="Unassembled WGS sequence"/>
</dbReference>
<feature type="transmembrane region" description="Helical" evidence="1">
    <location>
        <begin position="36"/>
        <end position="61"/>
    </location>
</feature>
<keyword evidence="1" id="KW-0472">Membrane</keyword>
<keyword evidence="1" id="KW-0812">Transmembrane</keyword>
<proteinExistence type="predicted"/>
<organism evidence="2 3">
    <name type="scientific">Carboxylicivirga marina</name>
    <dbReference type="NCBI Taxonomy" id="2800988"/>
    <lineage>
        <taxon>Bacteria</taxon>
        <taxon>Pseudomonadati</taxon>
        <taxon>Bacteroidota</taxon>
        <taxon>Bacteroidia</taxon>
        <taxon>Marinilabiliales</taxon>
        <taxon>Marinilabiliaceae</taxon>
        <taxon>Carboxylicivirga</taxon>
    </lineage>
</organism>